<proteinExistence type="inferred from homology"/>
<dbReference type="InterPro" id="IPR015421">
    <property type="entry name" value="PyrdxlP-dep_Trfase_major"/>
</dbReference>
<dbReference type="Gene3D" id="3.90.1150.10">
    <property type="entry name" value="Aspartate Aminotransferase, domain 1"/>
    <property type="match status" value="1"/>
</dbReference>
<dbReference type="PROSITE" id="PS00868">
    <property type="entry name" value="CYS_MET_METAB_PP"/>
    <property type="match status" value="1"/>
</dbReference>
<dbReference type="AlphaFoldDB" id="A0A0R2IJI5"/>
<dbReference type="GO" id="GO:0004123">
    <property type="term" value="F:cystathionine gamma-lyase activity"/>
    <property type="evidence" value="ECO:0007669"/>
    <property type="project" value="TreeGrafter"/>
</dbReference>
<dbReference type="Proteomes" id="UP000051568">
    <property type="component" value="Unassembled WGS sequence"/>
</dbReference>
<protein>
    <submittedName>
        <fullName evidence="6">Cystathionine beta-lyase</fullName>
    </submittedName>
</protein>
<feature type="modified residue" description="N6-(pyridoxal phosphate)lysine" evidence="4">
    <location>
        <position position="196"/>
    </location>
</feature>
<dbReference type="GO" id="GO:0019346">
    <property type="term" value="P:transsulfuration"/>
    <property type="evidence" value="ECO:0007669"/>
    <property type="project" value="InterPro"/>
</dbReference>
<keyword evidence="6" id="KW-0456">Lyase</keyword>
<dbReference type="InterPro" id="IPR054542">
    <property type="entry name" value="Cys_met_metab_PP"/>
</dbReference>
<keyword evidence="3 4" id="KW-0663">Pyridoxal phosphate</keyword>
<comment type="similarity">
    <text evidence="2 5">Belongs to the trans-sulfuration enzymes family.</text>
</comment>
<dbReference type="InterPro" id="IPR015424">
    <property type="entry name" value="PyrdxlP-dep_Trfase"/>
</dbReference>
<organism evidence="6 7">
    <name type="scientific">Pediococcus cellicola</name>
    <dbReference type="NCBI Taxonomy" id="319652"/>
    <lineage>
        <taxon>Bacteria</taxon>
        <taxon>Bacillati</taxon>
        <taxon>Bacillota</taxon>
        <taxon>Bacilli</taxon>
        <taxon>Lactobacillales</taxon>
        <taxon>Lactobacillaceae</taxon>
        <taxon>Pediococcus</taxon>
    </lineage>
</organism>
<dbReference type="RefSeq" id="WP_057752815.1">
    <property type="nucleotide sequence ID" value="NZ_BJVH01000017.1"/>
</dbReference>
<gene>
    <name evidence="6" type="ORF">IV80_GL000604</name>
</gene>
<dbReference type="OrthoDB" id="9780685at2"/>
<keyword evidence="7" id="KW-1185">Reference proteome</keyword>
<dbReference type="SUPFAM" id="SSF53383">
    <property type="entry name" value="PLP-dependent transferases"/>
    <property type="match status" value="1"/>
</dbReference>
<dbReference type="FunFam" id="3.90.1150.10:FF:000033">
    <property type="entry name" value="Cystathionine gamma-synthase"/>
    <property type="match status" value="1"/>
</dbReference>
<dbReference type="EMBL" id="JQBR01000015">
    <property type="protein sequence ID" value="KRN64907.1"/>
    <property type="molecule type" value="Genomic_DNA"/>
</dbReference>
<dbReference type="Gene3D" id="3.40.640.10">
    <property type="entry name" value="Type I PLP-dependent aspartate aminotransferase-like (Major domain)"/>
    <property type="match status" value="1"/>
</dbReference>
<evidence type="ECO:0000256" key="5">
    <source>
        <dbReference type="RuleBase" id="RU362118"/>
    </source>
</evidence>
<dbReference type="GO" id="GO:0019343">
    <property type="term" value="P:cysteine biosynthetic process via cystathionine"/>
    <property type="evidence" value="ECO:0007669"/>
    <property type="project" value="TreeGrafter"/>
</dbReference>
<evidence type="ECO:0000313" key="7">
    <source>
        <dbReference type="Proteomes" id="UP000051568"/>
    </source>
</evidence>
<dbReference type="PANTHER" id="PTHR11808:SF15">
    <property type="entry name" value="CYSTATHIONINE GAMMA-LYASE"/>
    <property type="match status" value="1"/>
</dbReference>
<comment type="caution">
    <text evidence="6">The sequence shown here is derived from an EMBL/GenBank/DDBJ whole genome shotgun (WGS) entry which is preliminary data.</text>
</comment>
<dbReference type="InterPro" id="IPR015422">
    <property type="entry name" value="PyrdxlP-dep_Trfase_small"/>
</dbReference>
<dbReference type="GO" id="GO:0005737">
    <property type="term" value="C:cytoplasm"/>
    <property type="evidence" value="ECO:0007669"/>
    <property type="project" value="TreeGrafter"/>
</dbReference>
<dbReference type="STRING" id="319652.IV80_GL000604"/>
<evidence type="ECO:0000256" key="2">
    <source>
        <dbReference type="ARBA" id="ARBA00009077"/>
    </source>
</evidence>
<name>A0A0R2IJI5_9LACO</name>
<dbReference type="GO" id="GO:0009086">
    <property type="term" value="P:methionine biosynthetic process"/>
    <property type="evidence" value="ECO:0007669"/>
    <property type="project" value="UniProtKB-ARBA"/>
</dbReference>
<comment type="cofactor">
    <cofactor evidence="1 5">
        <name>pyridoxal 5'-phosphate</name>
        <dbReference type="ChEBI" id="CHEBI:597326"/>
    </cofactor>
</comment>
<evidence type="ECO:0000256" key="4">
    <source>
        <dbReference type="PIRSR" id="PIRSR001434-2"/>
    </source>
</evidence>
<dbReference type="Pfam" id="PF01053">
    <property type="entry name" value="Cys_Met_Meta_PP"/>
    <property type="match status" value="1"/>
</dbReference>
<dbReference type="GO" id="GO:0003962">
    <property type="term" value="F:cystathionine gamma-synthase activity"/>
    <property type="evidence" value="ECO:0007669"/>
    <property type="project" value="TreeGrafter"/>
</dbReference>
<dbReference type="PATRIC" id="fig|319652.3.peg.611"/>
<dbReference type="FunFam" id="3.40.640.10:FF:000009">
    <property type="entry name" value="Cystathionine gamma-synthase homolog"/>
    <property type="match status" value="1"/>
</dbReference>
<dbReference type="CDD" id="cd00614">
    <property type="entry name" value="CGS_like"/>
    <property type="match status" value="1"/>
</dbReference>
<evidence type="ECO:0000256" key="1">
    <source>
        <dbReference type="ARBA" id="ARBA00001933"/>
    </source>
</evidence>
<accession>A0A0R2IJI5</accession>
<dbReference type="PANTHER" id="PTHR11808">
    <property type="entry name" value="TRANS-SULFURATION ENZYME FAMILY MEMBER"/>
    <property type="match status" value="1"/>
</dbReference>
<dbReference type="InterPro" id="IPR000277">
    <property type="entry name" value="Cys/Met-Metab_PyrdxlP-dep_enz"/>
</dbReference>
<evidence type="ECO:0000256" key="3">
    <source>
        <dbReference type="ARBA" id="ARBA00022898"/>
    </source>
</evidence>
<dbReference type="GO" id="GO:0030170">
    <property type="term" value="F:pyridoxal phosphate binding"/>
    <property type="evidence" value="ECO:0007669"/>
    <property type="project" value="InterPro"/>
</dbReference>
<reference evidence="6 7" key="1">
    <citation type="journal article" date="2015" name="Genome Announc.">
        <title>Expanding the biotechnology potential of lactobacilli through comparative genomics of 213 strains and associated genera.</title>
        <authorList>
            <person name="Sun Z."/>
            <person name="Harris H.M."/>
            <person name="McCann A."/>
            <person name="Guo C."/>
            <person name="Argimon S."/>
            <person name="Zhang W."/>
            <person name="Yang X."/>
            <person name="Jeffery I.B."/>
            <person name="Cooney J.C."/>
            <person name="Kagawa T.F."/>
            <person name="Liu W."/>
            <person name="Song Y."/>
            <person name="Salvetti E."/>
            <person name="Wrobel A."/>
            <person name="Rasinkangas P."/>
            <person name="Parkhill J."/>
            <person name="Rea M.C."/>
            <person name="O'Sullivan O."/>
            <person name="Ritari J."/>
            <person name="Douillard F.P."/>
            <person name="Paul Ross R."/>
            <person name="Yang R."/>
            <person name="Briner A.E."/>
            <person name="Felis G.E."/>
            <person name="de Vos W.M."/>
            <person name="Barrangou R."/>
            <person name="Klaenhammer T.R."/>
            <person name="Caufield P.W."/>
            <person name="Cui Y."/>
            <person name="Zhang H."/>
            <person name="O'Toole P.W."/>
        </authorList>
    </citation>
    <scope>NUCLEOTIDE SEQUENCE [LARGE SCALE GENOMIC DNA]</scope>
    <source>
        <strain evidence="6 7">DSM 17757</strain>
    </source>
</reference>
<dbReference type="PIRSF" id="PIRSF001434">
    <property type="entry name" value="CGS"/>
    <property type="match status" value="1"/>
</dbReference>
<evidence type="ECO:0000313" key="6">
    <source>
        <dbReference type="EMBL" id="KRN64907.1"/>
    </source>
</evidence>
<sequence length="392" mass="43151">MTGFNTNLVHGESIHDNQTGAVNTPIYNSSTYAYPSATSKVRWDYERSGNPTREFLEKQVTRLEEGKNGFAFASGMAAIHAVFAIFKPGDHILIGNQIYGGTYRILNQYFKERGTSFSVVDTTKLETIESAIQTNTKAIYFEPVTNPLLHVSSVTAVAKIAKKHQLLTIVDNTFLTPYLQKPLKLGADIVVHSATKYLGGHSDVIAGLVITNSEKLGKQIYFIQNALGGVLSPESANLIRRGIQTLSVRMDRQQQNAFDIIRFLKKRSEVTQIYYPGIEGTKDYLIASRELKGFGGVLSFELGEKVDAVAFVNHLQLIRLAVSLGAVESLAELPYEMSHAELPPAERMKAGISPKLIRLAVGIEDSQDLVADLEQALEFSVNSVTLNQANVQ</sequence>